<dbReference type="HOGENOM" id="CLU_1469025_0_0_1"/>
<feature type="compositionally biased region" description="Basic and acidic residues" evidence="1">
    <location>
        <begin position="8"/>
        <end position="21"/>
    </location>
</feature>
<protein>
    <submittedName>
        <fullName evidence="2">Expressed protein</fullName>
    </submittedName>
</protein>
<evidence type="ECO:0000313" key="2">
    <source>
        <dbReference type="EMBL" id="EFI93272.1"/>
    </source>
</evidence>
<gene>
    <name evidence="2" type="ORF">SCHCODRAFT_86012</name>
</gene>
<feature type="region of interest" description="Disordered" evidence="1">
    <location>
        <begin position="1"/>
        <end position="21"/>
    </location>
</feature>
<name>D8QGC1_SCHCM</name>
<organism evidence="3">
    <name type="scientific">Schizophyllum commune (strain H4-8 / FGSC 9210)</name>
    <name type="common">Split gill fungus</name>
    <dbReference type="NCBI Taxonomy" id="578458"/>
    <lineage>
        <taxon>Eukaryota</taxon>
        <taxon>Fungi</taxon>
        <taxon>Dikarya</taxon>
        <taxon>Basidiomycota</taxon>
        <taxon>Agaricomycotina</taxon>
        <taxon>Agaricomycetes</taxon>
        <taxon>Agaricomycetidae</taxon>
        <taxon>Agaricales</taxon>
        <taxon>Schizophyllaceae</taxon>
        <taxon>Schizophyllum</taxon>
    </lineage>
</organism>
<keyword evidence="3" id="KW-1185">Reference proteome</keyword>
<feature type="region of interest" description="Disordered" evidence="1">
    <location>
        <begin position="130"/>
        <end position="184"/>
    </location>
</feature>
<dbReference type="Proteomes" id="UP000007431">
    <property type="component" value="Unassembled WGS sequence"/>
</dbReference>
<dbReference type="AlphaFoldDB" id="D8QGC1"/>
<evidence type="ECO:0000313" key="3">
    <source>
        <dbReference type="Proteomes" id="UP000007431"/>
    </source>
</evidence>
<feature type="compositionally biased region" description="Basic residues" evidence="1">
    <location>
        <begin position="131"/>
        <end position="140"/>
    </location>
</feature>
<dbReference type="InParanoid" id="D8QGC1"/>
<accession>D8QGC1</accession>
<evidence type="ECO:0000256" key="1">
    <source>
        <dbReference type="SAM" id="MobiDB-lite"/>
    </source>
</evidence>
<proteinExistence type="predicted"/>
<sequence>MFAGCMCDKNRKGEEKDMQDPQRKRRFVYTFVEGKAGVSTGNSWRGSRSVCTPLVESHGEAESREYTSGGQESMAHKDMCLRHSIVVAVDMSGDRRASALRRRARWWHVCLCARRTRHELFARGREERVRTPRRRRRMRSARPATRPPHTVRPACARLRASTLPPVLGQRRLEPTSRLARRRHR</sequence>
<dbReference type="EMBL" id="GL377311">
    <property type="protein sequence ID" value="EFI93272.1"/>
    <property type="molecule type" value="Genomic_DNA"/>
</dbReference>
<reference evidence="2 3" key="1">
    <citation type="journal article" date="2010" name="Nat. Biotechnol.">
        <title>Genome sequence of the model mushroom Schizophyllum commune.</title>
        <authorList>
            <person name="Ohm R.A."/>
            <person name="de Jong J.F."/>
            <person name="Lugones L.G."/>
            <person name="Aerts A."/>
            <person name="Kothe E."/>
            <person name="Stajich J.E."/>
            <person name="de Vries R.P."/>
            <person name="Record E."/>
            <person name="Levasseur A."/>
            <person name="Baker S.E."/>
            <person name="Bartholomew K.A."/>
            <person name="Coutinho P.M."/>
            <person name="Erdmann S."/>
            <person name="Fowler T.J."/>
            <person name="Gathman A.C."/>
            <person name="Lombard V."/>
            <person name="Henrissat B."/>
            <person name="Knabe N."/>
            <person name="Kuees U."/>
            <person name="Lilly W.W."/>
            <person name="Lindquist E."/>
            <person name="Lucas S."/>
            <person name="Magnuson J.K."/>
            <person name="Piumi F."/>
            <person name="Raudaskoski M."/>
            <person name="Salamov A."/>
            <person name="Schmutz J."/>
            <person name="Schwarze F.W.M.R."/>
            <person name="vanKuyk P.A."/>
            <person name="Horton J.S."/>
            <person name="Grigoriev I.V."/>
            <person name="Woesten H.A.B."/>
        </authorList>
    </citation>
    <scope>NUCLEOTIDE SEQUENCE [LARGE SCALE GENOMIC DNA]</scope>
    <source>
        <strain evidence="3">H4-8 / FGSC 9210</strain>
    </source>
</reference>